<dbReference type="VEuPathDB" id="FungiDB:A1O7_06512"/>
<name>W9W3G7_9EURO</name>
<dbReference type="GeneID" id="19181089"/>
<dbReference type="HOGENOM" id="CLU_1635221_0_0_1"/>
<dbReference type="EMBL" id="AMGW01000004">
    <property type="protein sequence ID" value="EXJ59081.1"/>
    <property type="molecule type" value="Genomic_DNA"/>
</dbReference>
<evidence type="ECO:0000256" key="1">
    <source>
        <dbReference type="SAM" id="MobiDB-lite"/>
    </source>
</evidence>
<sequence length="162" mass="18392">MTSSSSNLPTPGLTPSHSITSSPLLPPPPDIRHLDNVIAHYNESLDQMSSYTHLRLVYTKGQHPTNPSLYREDKVSSDAVKISIPAKIPSGNFNYSSTARPRRRIARWTNAPGEIRWTPGTLFATIHHNIQRRLREVYVRAYEYLHGLEHVDPEEGRQMGRL</sequence>
<keyword evidence="3" id="KW-1185">Reference proteome</keyword>
<dbReference type="OrthoDB" id="28755at2759"/>
<feature type="region of interest" description="Disordered" evidence="1">
    <location>
        <begin position="1"/>
        <end position="27"/>
    </location>
</feature>
<gene>
    <name evidence="2" type="ORF">A1O7_06512</name>
</gene>
<protein>
    <submittedName>
        <fullName evidence="2">Uncharacterized protein</fullName>
    </submittedName>
</protein>
<reference evidence="2 3" key="1">
    <citation type="submission" date="2013-03" db="EMBL/GenBank/DDBJ databases">
        <title>The Genome Sequence of Cladophialophora yegresii CBS 114405.</title>
        <authorList>
            <consortium name="The Broad Institute Genomics Platform"/>
            <person name="Cuomo C."/>
            <person name="de Hoog S."/>
            <person name="Gorbushina A."/>
            <person name="Walker B."/>
            <person name="Young S.K."/>
            <person name="Zeng Q."/>
            <person name="Gargeya S."/>
            <person name="Fitzgerald M."/>
            <person name="Haas B."/>
            <person name="Abouelleil A."/>
            <person name="Allen A.W."/>
            <person name="Alvarado L."/>
            <person name="Arachchi H.M."/>
            <person name="Berlin A.M."/>
            <person name="Chapman S.B."/>
            <person name="Gainer-Dewar J."/>
            <person name="Goldberg J."/>
            <person name="Griggs A."/>
            <person name="Gujja S."/>
            <person name="Hansen M."/>
            <person name="Howarth C."/>
            <person name="Imamovic A."/>
            <person name="Ireland A."/>
            <person name="Larimer J."/>
            <person name="McCowan C."/>
            <person name="Murphy C."/>
            <person name="Pearson M."/>
            <person name="Poon T.W."/>
            <person name="Priest M."/>
            <person name="Roberts A."/>
            <person name="Saif S."/>
            <person name="Shea T."/>
            <person name="Sisk P."/>
            <person name="Sykes S."/>
            <person name="Wortman J."/>
            <person name="Nusbaum C."/>
            <person name="Birren B."/>
        </authorList>
    </citation>
    <scope>NUCLEOTIDE SEQUENCE [LARGE SCALE GENOMIC DNA]</scope>
    <source>
        <strain evidence="2 3">CBS 114405</strain>
    </source>
</reference>
<comment type="caution">
    <text evidence="2">The sequence shown here is derived from an EMBL/GenBank/DDBJ whole genome shotgun (WGS) entry which is preliminary data.</text>
</comment>
<dbReference type="AlphaFoldDB" id="W9W3G7"/>
<proteinExistence type="predicted"/>
<evidence type="ECO:0000313" key="2">
    <source>
        <dbReference type="EMBL" id="EXJ59081.1"/>
    </source>
</evidence>
<evidence type="ECO:0000313" key="3">
    <source>
        <dbReference type="Proteomes" id="UP000019473"/>
    </source>
</evidence>
<accession>W9W3G7</accession>
<dbReference type="Proteomes" id="UP000019473">
    <property type="component" value="Unassembled WGS sequence"/>
</dbReference>
<organism evidence="2 3">
    <name type="scientific">Cladophialophora yegresii CBS 114405</name>
    <dbReference type="NCBI Taxonomy" id="1182544"/>
    <lineage>
        <taxon>Eukaryota</taxon>
        <taxon>Fungi</taxon>
        <taxon>Dikarya</taxon>
        <taxon>Ascomycota</taxon>
        <taxon>Pezizomycotina</taxon>
        <taxon>Eurotiomycetes</taxon>
        <taxon>Chaetothyriomycetidae</taxon>
        <taxon>Chaetothyriales</taxon>
        <taxon>Herpotrichiellaceae</taxon>
        <taxon>Cladophialophora</taxon>
    </lineage>
</organism>
<dbReference type="RefSeq" id="XP_007758704.1">
    <property type="nucleotide sequence ID" value="XM_007760514.1"/>
</dbReference>
<feature type="compositionally biased region" description="Low complexity" evidence="1">
    <location>
        <begin position="13"/>
        <end position="23"/>
    </location>
</feature>